<dbReference type="Proteomes" id="UP001158576">
    <property type="component" value="Chromosome XSR"/>
</dbReference>
<proteinExistence type="predicted"/>
<accession>A0ABN7SG52</accession>
<evidence type="ECO:0000313" key="2">
    <source>
        <dbReference type="Proteomes" id="UP001158576"/>
    </source>
</evidence>
<dbReference type="InterPro" id="IPR038340">
    <property type="entry name" value="MRP-L47_sf"/>
</dbReference>
<dbReference type="Gene3D" id="6.10.330.20">
    <property type="match status" value="1"/>
</dbReference>
<evidence type="ECO:0000313" key="1">
    <source>
        <dbReference type="EMBL" id="CAG5099325.1"/>
    </source>
</evidence>
<sequence>MDENALFKYFSSGCFGLKDFFRPVEDWENIVSLSANFSGAEYTPEILKGFKNDQLHELWYVLLRHKNLIRTEKYEAWRKKKTYEYKVDPEEIVSHSMFNIKEEIKRRNQTVERKRRRPRRMEMTTLYDTSGIGSGSEVELDAHVLPPTSESPKGYPENMDTHHINNYYPMDVEQPAAISFYDKNDMDKMSLQEDAAMQEHYFFAKINKMWTHYKGKQSQILSPEEYQNRLEDGYYPEEVPDWFRDMFMHDDMWTYGIWAQHGVLAHKEVFSGQKERPFLARDYANEKRPYN</sequence>
<gene>
    <name evidence="1" type="ORF">OKIOD_LOCUS8006</name>
</gene>
<dbReference type="Pfam" id="PF06984">
    <property type="entry name" value="MRP-L47"/>
    <property type="match status" value="1"/>
</dbReference>
<keyword evidence="2" id="KW-1185">Reference proteome</keyword>
<protein>
    <submittedName>
        <fullName evidence="1">Oidioi.mRNA.OKI2018_I69.XSR.g16448.t1.cds</fullName>
    </submittedName>
</protein>
<organism evidence="1 2">
    <name type="scientific">Oikopleura dioica</name>
    <name type="common">Tunicate</name>
    <dbReference type="NCBI Taxonomy" id="34765"/>
    <lineage>
        <taxon>Eukaryota</taxon>
        <taxon>Metazoa</taxon>
        <taxon>Chordata</taxon>
        <taxon>Tunicata</taxon>
        <taxon>Appendicularia</taxon>
        <taxon>Copelata</taxon>
        <taxon>Oikopleuridae</taxon>
        <taxon>Oikopleura</taxon>
    </lineage>
</organism>
<dbReference type="InterPro" id="IPR010729">
    <property type="entry name" value="Ribosomal_uL29_mit"/>
</dbReference>
<reference evidence="1 2" key="1">
    <citation type="submission" date="2021-04" db="EMBL/GenBank/DDBJ databases">
        <authorList>
            <person name="Bliznina A."/>
        </authorList>
    </citation>
    <scope>NUCLEOTIDE SEQUENCE [LARGE SCALE GENOMIC DNA]</scope>
</reference>
<dbReference type="EMBL" id="OU015569">
    <property type="protein sequence ID" value="CAG5099325.1"/>
    <property type="molecule type" value="Genomic_DNA"/>
</dbReference>
<name>A0ABN7SG52_OIKDI</name>